<keyword evidence="3" id="KW-1185">Reference proteome</keyword>
<proteinExistence type="predicted"/>
<dbReference type="OrthoDB" id="1419682at2"/>
<gene>
    <name evidence="2" type="ORF">EZJ43_08850</name>
</gene>
<evidence type="ECO:0008006" key="4">
    <source>
        <dbReference type="Google" id="ProtNLM"/>
    </source>
</evidence>
<sequence length="418" mass="45969">MDKELIDEIKDSLLAHEEAYKPGAWEQFSAQNAIKPKFIYWPLWAAAVIVLILGTLLYVGNEHKTPNGTNNMIVKVKSSNTQPKVKKGTTEIILEKLNVASNNPIPTKKRLTSISIQNKAKLNFKNTLMANPAVAIEKQSADLTSELEQRDIIASNAPNNKLAEEKTAVPVPNDNVAKPTASATFEKLLATDSKNNLVKAGKNKTVNKWQQDIYVAPSMGNDNKLNMNYGFSLSYSIAKKLSLSSGIAYSALSTKGGLPNSPSAPMNMARASALPTNTKNLESIDANLKGINIPLALKYSISDKFYTGLGISAFATIKNDQQNNYIVTETKNTSVVSTLGIAEQKMLVQTNQVSEKQTENEVINDKYLGFYNFSLGYKQKISSKKNIAIEPFLNVPMKDFSSENLNLTNGGLRFKFEF</sequence>
<evidence type="ECO:0000256" key="1">
    <source>
        <dbReference type="SAM" id="Phobius"/>
    </source>
</evidence>
<keyword evidence="1" id="KW-1133">Transmembrane helix</keyword>
<comment type="caution">
    <text evidence="2">The sequence shown here is derived from an EMBL/GenBank/DDBJ whole genome shotgun (WGS) entry which is preliminary data.</text>
</comment>
<keyword evidence="1" id="KW-0812">Transmembrane</keyword>
<accession>A0A4R5MLT9</accession>
<evidence type="ECO:0000313" key="2">
    <source>
        <dbReference type="EMBL" id="TDG36608.1"/>
    </source>
</evidence>
<keyword evidence="1" id="KW-0472">Membrane</keyword>
<dbReference type="AlphaFoldDB" id="A0A4R5MLT9"/>
<reference evidence="2 3" key="1">
    <citation type="submission" date="2019-02" db="EMBL/GenBank/DDBJ databases">
        <title>Pedobacter sp. nov., a novel speices isolated from soil of pinguins habitat in Antarcitica.</title>
        <authorList>
            <person name="He R.-H."/>
        </authorList>
    </citation>
    <scope>NUCLEOTIDE SEQUENCE [LARGE SCALE GENOMIC DNA]</scope>
    <source>
        <strain evidence="2 3">E01020</strain>
    </source>
</reference>
<evidence type="ECO:0000313" key="3">
    <source>
        <dbReference type="Proteomes" id="UP000295668"/>
    </source>
</evidence>
<dbReference type="EMBL" id="SJCY01000004">
    <property type="protein sequence ID" value="TDG36608.1"/>
    <property type="molecule type" value="Genomic_DNA"/>
</dbReference>
<dbReference type="Proteomes" id="UP000295668">
    <property type="component" value="Unassembled WGS sequence"/>
</dbReference>
<dbReference type="RefSeq" id="WP_133262338.1">
    <property type="nucleotide sequence ID" value="NZ_SJCY01000004.1"/>
</dbReference>
<feature type="transmembrane region" description="Helical" evidence="1">
    <location>
        <begin position="38"/>
        <end position="59"/>
    </location>
</feature>
<protein>
    <recommendedName>
        <fullName evidence="4">Outer membrane protein beta-barrel domain-containing protein</fullName>
    </recommendedName>
</protein>
<organism evidence="2 3">
    <name type="scientific">Pedobacter changchengzhani</name>
    <dbReference type="NCBI Taxonomy" id="2529274"/>
    <lineage>
        <taxon>Bacteria</taxon>
        <taxon>Pseudomonadati</taxon>
        <taxon>Bacteroidota</taxon>
        <taxon>Sphingobacteriia</taxon>
        <taxon>Sphingobacteriales</taxon>
        <taxon>Sphingobacteriaceae</taxon>
        <taxon>Pedobacter</taxon>
    </lineage>
</organism>
<name>A0A4R5MLT9_9SPHI</name>